<keyword evidence="2 4" id="KW-0808">Transferase</keyword>
<evidence type="ECO:0000256" key="5">
    <source>
        <dbReference type="PIRSR" id="PIRSR000450-1"/>
    </source>
</evidence>
<comment type="catalytic activity">
    <reaction evidence="4">
        <text>L-serine + acetyl-CoA = O-acetyl-L-serine + CoA</text>
        <dbReference type="Rhea" id="RHEA:24560"/>
        <dbReference type="ChEBI" id="CHEBI:33384"/>
        <dbReference type="ChEBI" id="CHEBI:57287"/>
        <dbReference type="ChEBI" id="CHEBI:57288"/>
        <dbReference type="ChEBI" id="CHEBI:58340"/>
        <dbReference type="EC" id="2.3.1.30"/>
    </reaction>
</comment>
<dbReference type="GeneID" id="84783286"/>
<feature type="active site" evidence="4">
    <location>
        <position position="204"/>
    </location>
</feature>
<comment type="pathway">
    <text evidence="4">Amino-acid biosynthesis; L-cysteine biosynthesis; L-cysteine from L-serine: step 1/2.</text>
</comment>
<sequence>MQALHIGILNIMHDKEATSQRFHRVLSTPEQPVVIHEYYPRQHYAGRLVPDSVARLMQPLNLSAVAQLDGFIVTGAPIETIPFSQITYIQELRDLMETLVSHRIPQLYLCWGAMAALNHFYGITKHRLPHKLFGVYPHQILQETPLLAGLTPGFVAPHARYAEMDADQLAATPDLRVDAVTTAGDLFLVENGHQRQTFMFAHLEYDRWALVHEYRRELLAHPERTYHPAENDFEPTTMAVPPFAWQTSQHRFFTNWLAQVAQWRAVQV</sequence>
<dbReference type="Gene3D" id="3.40.50.880">
    <property type="match status" value="1"/>
</dbReference>
<dbReference type="PATRIC" id="fig|1423773.3.peg.1364"/>
<evidence type="ECO:0000256" key="2">
    <source>
        <dbReference type="ARBA" id="ARBA00022679"/>
    </source>
</evidence>
<dbReference type="InterPro" id="IPR033752">
    <property type="entry name" value="MetA_family"/>
</dbReference>
<feature type="active site" description="Proton acceptor" evidence="4">
    <location>
        <position position="202"/>
    </location>
</feature>
<dbReference type="SUPFAM" id="SSF52317">
    <property type="entry name" value="Class I glutamine amidotransferase-like"/>
    <property type="match status" value="1"/>
</dbReference>
<dbReference type="RefSeq" id="WP_056945115.1">
    <property type="nucleotide sequence ID" value="NZ_AZDT01000069.1"/>
</dbReference>
<dbReference type="PANTHER" id="PTHR20919:SF0">
    <property type="entry name" value="HOMOSERINE O-SUCCINYLTRANSFERASE"/>
    <property type="match status" value="1"/>
</dbReference>
<dbReference type="GO" id="GO:0005737">
    <property type="term" value="C:cytoplasm"/>
    <property type="evidence" value="ECO:0007669"/>
    <property type="project" value="UniProtKB-SubCell"/>
</dbReference>
<dbReference type="GO" id="GO:0006535">
    <property type="term" value="P:cysteine biosynthetic process from serine"/>
    <property type="evidence" value="ECO:0007669"/>
    <property type="project" value="UniProtKB-UniRule"/>
</dbReference>
<dbReference type="AlphaFoldDB" id="A0A0R1JY58"/>
<organism evidence="6 7">
    <name type="scientific">Levilactobacillus namurensis DSM 19117</name>
    <dbReference type="NCBI Taxonomy" id="1423773"/>
    <lineage>
        <taxon>Bacteria</taxon>
        <taxon>Bacillati</taxon>
        <taxon>Bacillota</taxon>
        <taxon>Bacilli</taxon>
        <taxon>Lactobacillales</taxon>
        <taxon>Lactobacillaceae</taxon>
        <taxon>Levilactobacillus</taxon>
    </lineage>
</organism>
<name>A0A0R1JY58_9LACO</name>
<dbReference type="GO" id="GO:0008899">
    <property type="term" value="F:homoserine O-succinyltransferase activity"/>
    <property type="evidence" value="ECO:0007669"/>
    <property type="project" value="TreeGrafter"/>
</dbReference>
<comment type="function">
    <text evidence="4">Transfers an acetyl group from acetyl-CoA to L-serine, forming acetyl-L-serine.</text>
</comment>
<accession>A0A0R1JY58</accession>
<gene>
    <name evidence="6" type="ORF">FD30_GL001334</name>
</gene>
<keyword evidence="3 4" id="KW-0012">Acyltransferase</keyword>
<dbReference type="PANTHER" id="PTHR20919">
    <property type="entry name" value="HOMOSERINE O-SUCCINYLTRANSFERASE"/>
    <property type="match status" value="1"/>
</dbReference>
<dbReference type="InterPro" id="IPR029062">
    <property type="entry name" value="Class_I_gatase-like"/>
</dbReference>
<feature type="site" description="Important for acyl-CoA specificity" evidence="4">
    <location>
        <position position="79"/>
    </location>
</feature>
<keyword evidence="1 4" id="KW-0028">Amino-acid biosynthesis</keyword>
<dbReference type="PIRSF" id="PIRSF000450">
    <property type="entry name" value="H_ser_succinyltr"/>
    <property type="match status" value="1"/>
</dbReference>
<evidence type="ECO:0000256" key="1">
    <source>
        <dbReference type="ARBA" id="ARBA00022605"/>
    </source>
</evidence>
<feature type="active site" description="Acyl-thioester intermediate" evidence="4 5">
    <location>
        <position position="110"/>
    </location>
</feature>
<comment type="similarity">
    <text evidence="4">Belongs to the MetA family.</text>
</comment>
<dbReference type="Proteomes" id="UP000051162">
    <property type="component" value="Unassembled WGS sequence"/>
</dbReference>
<protein>
    <recommendedName>
        <fullName evidence="4">Serine O-acetyltransferase</fullName>
        <shortName evidence="4">SAT</shortName>
        <ecNumber evidence="4">2.3.1.30</ecNumber>
    </recommendedName>
</protein>
<evidence type="ECO:0000313" key="7">
    <source>
        <dbReference type="Proteomes" id="UP000051162"/>
    </source>
</evidence>
<comment type="subcellular location">
    <subcellularLocation>
        <location evidence="4">Cytoplasm</location>
    </subcellularLocation>
</comment>
<feature type="binding site" evidence="4">
    <location>
        <position position="216"/>
    </location>
    <ligand>
        <name>substrate</name>
    </ligand>
</feature>
<dbReference type="HAMAP" id="MF_00295">
    <property type="entry name" value="MetA_acyltransf"/>
    <property type="match status" value="1"/>
</dbReference>
<comment type="caution">
    <text evidence="6">The sequence shown here is derived from an EMBL/GenBank/DDBJ whole genome shotgun (WGS) entry which is preliminary data.</text>
</comment>
<evidence type="ECO:0000256" key="3">
    <source>
        <dbReference type="ARBA" id="ARBA00023315"/>
    </source>
</evidence>
<dbReference type="Pfam" id="PF04204">
    <property type="entry name" value="HTS"/>
    <property type="match status" value="1"/>
</dbReference>
<dbReference type="EC" id="2.3.1.30" evidence="4"/>
<evidence type="ECO:0000313" key="6">
    <source>
        <dbReference type="EMBL" id="KRK72690.1"/>
    </source>
</evidence>
<dbReference type="STRING" id="1423773.FD30_GL001334"/>
<comment type="caution">
    <text evidence="4">Lacks conserved residue(s) required for the propagation of feature annotation.</text>
</comment>
<dbReference type="GO" id="GO:0009001">
    <property type="term" value="F:serine O-acetyltransferase activity"/>
    <property type="evidence" value="ECO:0007669"/>
    <property type="project" value="UniProtKB-UniRule"/>
</dbReference>
<keyword evidence="7" id="KW-1185">Reference proteome</keyword>
<dbReference type="EMBL" id="AZDT01000069">
    <property type="protein sequence ID" value="KRK72690.1"/>
    <property type="molecule type" value="Genomic_DNA"/>
</dbReference>
<feature type="binding site" evidence="4">
    <location>
        <position position="131"/>
    </location>
    <ligand>
        <name>substrate</name>
    </ligand>
</feature>
<feature type="site" description="Important for substrate specificity" evidence="4">
    <location>
        <position position="159"/>
    </location>
</feature>
<keyword evidence="4" id="KW-0198">Cysteine biosynthesis</keyword>
<dbReference type="OrthoDB" id="9772423at2"/>
<reference evidence="6 7" key="1">
    <citation type="journal article" date="2015" name="Genome Announc.">
        <title>Expanding the biotechnology potential of lactobacilli through comparative genomics of 213 strains and associated genera.</title>
        <authorList>
            <person name="Sun Z."/>
            <person name="Harris H.M."/>
            <person name="McCann A."/>
            <person name="Guo C."/>
            <person name="Argimon S."/>
            <person name="Zhang W."/>
            <person name="Yang X."/>
            <person name="Jeffery I.B."/>
            <person name="Cooney J.C."/>
            <person name="Kagawa T.F."/>
            <person name="Liu W."/>
            <person name="Song Y."/>
            <person name="Salvetti E."/>
            <person name="Wrobel A."/>
            <person name="Rasinkangas P."/>
            <person name="Parkhill J."/>
            <person name="Rea M.C."/>
            <person name="O'Sullivan O."/>
            <person name="Ritari J."/>
            <person name="Douillard F.P."/>
            <person name="Paul Ross R."/>
            <person name="Yang R."/>
            <person name="Briner A.E."/>
            <person name="Felis G.E."/>
            <person name="de Vos W.M."/>
            <person name="Barrangou R."/>
            <person name="Klaenhammer T.R."/>
            <person name="Caufield P.W."/>
            <person name="Cui Y."/>
            <person name="Zhang H."/>
            <person name="O'Toole P.W."/>
        </authorList>
    </citation>
    <scope>NUCLEOTIDE SEQUENCE [LARGE SCALE GENOMIC DNA]</scope>
    <source>
        <strain evidence="6 7">DSM 19117</strain>
    </source>
</reference>
<evidence type="ECO:0000256" key="4">
    <source>
        <dbReference type="HAMAP-Rule" id="MF_00295"/>
    </source>
</evidence>
<dbReference type="UniPathway" id="UPA00136">
    <property type="reaction ID" value="UER00199"/>
</dbReference>
<proteinExistence type="inferred from homology"/>
<keyword evidence="4" id="KW-0963">Cytoplasm</keyword>